<name>A0AAV4LIK8_9BACL</name>
<evidence type="ECO:0000313" key="3">
    <source>
        <dbReference type="EMBL" id="GIM47583.1"/>
    </source>
</evidence>
<evidence type="ECO:0000259" key="2">
    <source>
        <dbReference type="PROSITE" id="PS50943"/>
    </source>
</evidence>
<accession>A0AAV4LIK8</accession>
<dbReference type="RefSeq" id="WP_282200545.1">
    <property type="nucleotide sequence ID" value="NZ_BOQE01000001.1"/>
</dbReference>
<dbReference type="CDD" id="cd00093">
    <property type="entry name" value="HTH_XRE"/>
    <property type="match status" value="1"/>
</dbReference>
<proteinExistence type="predicted"/>
<dbReference type="PANTHER" id="PTHR46558:SF11">
    <property type="entry name" value="HTH-TYPE TRANSCRIPTIONAL REGULATOR XRE"/>
    <property type="match status" value="1"/>
</dbReference>
<dbReference type="Gene3D" id="1.10.260.40">
    <property type="entry name" value="lambda repressor-like DNA-binding domains"/>
    <property type="match status" value="1"/>
</dbReference>
<evidence type="ECO:0000313" key="4">
    <source>
        <dbReference type="Proteomes" id="UP001057291"/>
    </source>
</evidence>
<dbReference type="SUPFAM" id="SSF47413">
    <property type="entry name" value="lambda repressor-like DNA-binding domains"/>
    <property type="match status" value="1"/>
</dbReference>
<gene>
    <name evidence="3" type="ORF">DNHGIG_31320</name>
</gene>
<dbReference type="GO" id="GO:0003677">
    <property type="term" value="F:DNA binding"/>
    <property type="evidence" value="ECO:0007669"/>
    <property type="project" value="UniProtKB-KW"/>
</dbReference>
<dbReference type="PANTHER" id="PTHR46558">
    <property type="entry name" value="TRACRIPTIONAL REGULATORY PROTEIN-RELATED-RELATED"/>
    <property type="match status" value="1"/>
</dbReference>
<dbReference type="InterPro" id="IPR001387">
    <property type="entry name" value="Cro/C1-type_HTH"/>
</dbReference>
<dbReference type="AlphaFoldDB" id="A0AAV4LIK8"/>
<dbReference type="SMART" id="SM00530">
    <property type="entry name" value="HTH_XRE"/>
    <property type="match status" value="1"/>
</dbReference>
<keyword evidence="1" id="KW-0238">DNA-binding</keyword>
<comment type="caution">
    <text evidence="3">The sequence shown here is derived from an EMBL/GenBank/DDBJ whole genome shotgun (WGS) entry which is preliminary data.</text>
</comment>
<reference evidence="3" key="1">
    <citation type="journal article" date="2023" name="Int. J. Syst. Evol. Microbiol.">
        <title>Collibacillus ludicampi gen. nov., sp. nov., a new soil bacterium of the family Alicyclobacillaceae.</title>
        <authorList>
            <person name="Jojima T."/>
            <person name="Ioku Y."/>
            <person name="Fukuta Y."/>
            <person name="Shirasaka N."/>
            <person name="Matsumura Y."/>
            <person name="Mori M."/>
        </authorList>
    </citation>
    <scope>NUCLEOTIDE SEQUENCE</scope>
    <source>
        <strain evidence="3">TP075</strain>
    </source>
</reference>
<organism evidence="3 4">
    <name type="scientific">Collibacillus ludicampi</name>
    <dbReference type="NCBI Taxonomy" id="2771369"/>
    <lineage>
        <taxon>Bacteria</taxon>
        <taxon>Bacillati</taxon>
        <taxon>Bacillota</taxon>
        <taxon>Bacilli</taxon>
        <taxon>Bacillales</taxon>
        <taxon>Alicyclobacillaceae</taxon>
        <taxon>Collibacillus</taxon>
    </lineage>
</organism>
<keyword evidence="4" id="KW-1185">Reference proteome</keyword>
<dbReference type="EMBL" id="BOQE01000001">
    <property type="protein sequence ID" value="GIM47583.1"/>
    <property type="molecule type" value="Genomic_DNA"/>
</dbReference>
<dbReference type="Proteomes" id="UP001057291">
    <property type="component" value="Unassembled WGS sequence"/>
</dbReference>
<feature type="domain" description="HTH cro/C1-type" evidence="2">
    <location>
        <begin position="8"/>
        <end position="64"/>
    </location>
</feature>
<dbReference type="PROSITE" id="PS50943">
    <property type="entry name" value="HTH_CROC1"/>
    <property type="match status" value="1"/>
</dbReference>
<dbReference type="Pfam" id="PF01381">
    <property type="entry name" value="HTH_3"/>
    <property type="match status" value="1"/>
</dbReference>
<evidence type="ECO:0000256" key="1">
    <source>
        <dbReference type="ARBA" id="ARBA00023125"/>
    </source>
</evidence>
<dbReference type="InterPro" id="IPR010982">
    <property type="entry name" value="Lambda_DNA-bd_dom_sf"/>
</dbReference>
<protein>
    <recommendedName>
        <fullName evidence="2">HTH cro/C1-type domain-containing protein</fullName>
    </recommendedName>
</protein>
<sequence>MESFATRFRLLREQKGWTQDKAAEVLGVSRSTIAGYESEIKGRIPRDETLLKIADIFGVSVDYLLGRTDDPSYTSQTDDMMRKLSSREKREVDKFLKDAEVMFYALPNMSEEDRKRIEDVMIELFFEARELNRQARRKNKEKKEQQGNDTNA</sequence>